<dbReference type="CDD" id="cd10230">
    <property type="entry name" value="ASKHA_NBD_HSP70_HYOU1"/>
    <property type="match status" value="1"/>
</dbReference>
<accession>A0AAW2HAN6</accession>
<organism evidence="11">
    <name type="scientific">Menopon gallinae</name>
    <name type="common">poultry shaft louse</name>
    <dbReference type="NCBI Taxonomy" id="328185"/>
    <lineage>
        <taxon>Eukaryota</taxon>
        <taxon>Metazoa</taxon>
        <taxon>Ecdysozoa</taxon>
        <taxon>Arthropoda</taxon>
        <taxon>Hexapoda</taxon>
        <taxon>Insecta</taxon>
        <taxon>Pterygota</taxon>
        <taxon>Neoptera</taxon>
        <taxon>Paraneoptera</taxon>
        <taxon>Psocodea</taxon>
        <taxon>Troctomorpha</taxon>
        <taxon>Phthiraptera</taxon>
        <taxon>Amblycera</taxon>
        <taxon>Menoponidae</taxon>
        <taxon>Menopon</taxon>
    </lineage>
</organism>
<dbReference type="InterPro" id="IPR018181">
    <property type="entry name" value="Heat_shock_70_CS"/>
</dbReference>
<dbReference type="GO" id="GO:0140662">
    <property type="term" value="F:ATP-dependent protein folding chaperone"/>
    <property type="evidence" value="ECO:0007669"/>
    <property type="project" value="InterPro"/>
</dbReference>
<evidence type="ECO:0000256" key="5">
    <source>
        <dbReference type="ARBA" id="ARBA00022824"/>
    </source>
</evidence>
<dbReference type="PROSITE" id="PS01036">
    <property type="entry name" value="HSP70_3"/>
    <property type="match status" value="1"/>
</dbReference>
<dbReference type="Gene3D" id="3.30.420.40">
    <property type="match status" value="2"/>
</dbReference>
<dbReference type="EMBL" id="JARGDH010000005">
    <property type="protein sequence ID" value="KAL0266755.1"/>
    <property type="molecule type" value="Genomic_DNA"/>
</dbReference>
<dbReference type="PRINTS" id="PR00301">
    <property type="entry name" value="HEATSHOCK70"/>
</dbReference>
<dbReference type="Gene3D" id="3.30.30.30">
    <property type="match status" value="1"/>
</dbReference>
<evidence type="ECO:0000313" key="11">
    <source>
        <dbReference type="EMBL" id="KAL0266755.1"/>
    </source>
</evidence>
<keyword evidence="5" id="KW-0256">Endoplasmic reticulum</keyword>
<dbReference type="EMBL" id="JARGDH010000005">
    <property type="protein sequence ID" value="KAL0266756.1"/>
    <property type="molecule type" value="Genomic_DNA"/>
</dbReference>
<dbReference type="PANTHER" id="PTHR45639">
    <property type="entry name" value="HSC70CB, ISOFORM G-RELATED"/>
    <property type="match status" value="1"/>
</dbReference>
<feature type="chain" id="PRO_5044476964" description="Hypoxia up-regulated protein 1" evidence="10">
    <location>
        <begin position="23"/>
        <end position="958"/>
    </location>
</feature>
<gene>
    <name evidence="11" type="ORF">PYX00_009209</name>
</gene>
<comment type="caution">
    <text evidence="11">The sequence shown here is derived from an EMBL/GenBank/DDBJ whole genome shotgun (WGS) entry which is preliminary data.</text>
</comment>
<feature type="region of interest" description="Disordered" evidence="9">
    <location>
        <begin position="891"/>
        <end position="958"/>
    </location>
</feature>
<evidence type="ECO:0000256" key="8">
    <source>
        <dbReference type="ARBA" id="ARBA00040503"/>
    </source>
</evidence>
<dbReference type="GO" id="GO:0005524">
    <property type="term" value="F:ATP binding"/>
    <property type="evidence" value="ECO:0007669"/>
    <property type="project" value="UniProtKB-KW"/>
</dbReference>
<keyword evidence="4" id="KW-0547">Nucleotide-binding</keyword>
<feature type="compositionally biased region" description="Basic and acidic residues" evidence="9">
    <location>
        <begin position="919"/>
        <end position="930"/>
    </location>
</feature>
<feature type="compositionally biased region" description="Basic and acidic residues" evidence="9">
    <location>
        <begin position="940"/>
        <end position="958"/>
    </location>
</feature>
<evidence type="ECO:0000256" key="2">
    <source>
        <dbReference type="ARBA" id="ARBA00007381"/>
    </source>
</evidence>
<dbReference type="FunFam" id="3.30.30.30:FF:000004">
    <property type="entry name" value="hypoxia up-regulated protein 1"/>
    <property type="match status" value="1"/>
</dbReference>
<keyword evidence="3 10" id="KW-0732">Signal</keyword>
<dbReference type="GO" id="GO:0005788">
    <property type="term" value="C:endoplasmic reticulum lumen"/>
    <property type="evidence" value="ECO:0007669"/>
    <property type="project" value="UniProtKB-SubCell"/>
</dbReference>
<comment type="subcellular location">
    <subcellularLocation>
        <location evidence="1">Endoplasmic reticulum lumen</location>
    </subcellularLocation>
</comment>
<dbReference type="FunFam" id="3.90.640.10:FF:000012">
    <property type="entry name" value="Hypoxia up-regulated protein 1"/>
    <property type="match status" value="1"/>
</dbReference>
<dbReference type="PANTHER" id="PTHR45639:SF3">
    <property type="entry name" value="HYPOXIA UP-REGULATED PROTEIN 1"/>
    <property type="match status" value="1"/>
</dbReference>
<dbReference type="GO" id="GO:0034663">
    <property type="term" value="C:endoplasmic reticulum chaperone complex"/>
    <property type="evidence" value="ECO:0007669"/>
    <property type="project" value="TreeGrafter"/>
</dbReference>
<sequence length="958" mass="107735">MKSPLWGCLVIALLSTINNFLADGVAVMSVDFGSEWMKVALVSPGVLMEIALNKESKRKTPAFISFRDGERTFGEDAQNIAVRFPSNGYGYLLDLLGKKADNPIVKLYQERFPYHNITEDPERGTVVFQYDVDTRFTPEEMIGMLLRKAREFAEESAGQPITDAVLIVPGYFNQAERKAFVNAANMGGLRVLQLMNDYAAVALNYGIFRRKDFTENTQYIMFYDMGASSTSAALVAYQMVKYKDKGMVETNPQATIIGVGYDRTLGGLEMQVRLQKYLAKKFNEVKKTKLNVFDNPRAMAKLFKEAGRVKNVLSANVDHYAQIEGLLDNENFKLLVTREEFENLCQDLFDRVSKPIEQALKTSGLHLDLVNQVILVGGGTRVPKIQEKLAEYLKMELGKNINADEAAVMGAVYRAAEASNGFKVKKFIVKDAVLFPIQVTFPRANNGTEEVRFVKKTLFGVMSSYPQKKILTFNKHTDDFAFTVGFGDLDHIPPQELQAVGSLNLSKIELKGVKEAIEKHGGDNVEFKGIKAHFLLDDSGILSLVNVDFVAEKNVIEDEEQSTLQKIGSSFTKLFGGSESDSGKNDEKQEENVPESKEEQNETPEEKTEKTETKTADKTGSNTTEETKPEKESAKNQTEKVDKKPKIVVIKENISASFEDLGVPFLTVDQFDNSVKKIKAMDEFDENKRRTEKARNALESYVFDALNKLDTAQYAEAATDKEKESITNACQEISNWLDEEFNAEANTYEEKLTHVKSLTGPLYRRVKEHEERPEALAALTSILNGSTFFLNNIRSSMKEAADAGNETSFNSKEVDDLEKLIKETKEWQVKMEEEQSKLPLSVTPKLTIKSIGDKMAALDREVKYLVNKAKYWKPRKIEKKASNETIEEINVNKTVNKESTKSEPKIEFPPVDENVIVTDEDKNKSKKDIPEESSGSALPEAEKLVPNEDKDEEKHEEL</sequence>
<dbReference type="InterPro" id="IPR043129">
    <property type="entry name" value="ATPase_NBD"/>
</dbReference>
<feature type="compositionally biased region" description="Basic and acidic residues" evidence="9">
    <location>
        <begin position="625"/>
        <end position="642"/>
    </location>
</feature>
<dbReference type="SUPFAM" id="SSF53067">
    <property type="entry name" value="Actin-like ATPase domain"/>
    <property type="match status" value="2"/>
</dbReference>
<dbReference type="SUPFAM" id="SSF100934">
    <property type="entry name" value="Heat shock protein 70kD (HSP70), C-terminal subdomain"/>
    <property type="match status" value="1"/>
</dbReference>
<dbReference type="InterPro" id="IPR029048">
    <property type="entry name" value="HSP70_C_sf"/>
</dbReference>
<evidence type="ECO:0000256" key="6">
    <source>
        <dbReference type="ARBA" id="ARBA00022840"/>
    </source>
</evidence>
<dbReference type="InterPro" id="IPR013126">
    <property type="entry name" value="Hsp_70_fam"/>
</dbReference>
<evidence type="ECO:0000256" key="9">
    <source>
        <dbReference type="SAM" id="MobiDB-lite"/>
    </source>
</evidence>
<evidence type="ECO:0000256" key="1">
    <source>
        <dbReference type="ARBA" id="ARBA00004319"/>
    </source>
</evidence>
<evidence type="ECO:0000256" key="7">
    <source>
        <dbReference type="ARBA" id="ARBA00023186"/>
    </source>
</evidence>
<name>A0AAW2HAN6_9NEOP</name>
<evidence type="ECO:0000256" key="3">
    <source>
        <dbReference type="ARBA" id="ARBA00022729"/>
    </source>
</evidence>
<proteinExistence type="inferred from homology"/>
<evidence type="ECO:0000256" key="4">
    <source>
        <dbReference type="ARBA" id="ARBA00022741"/>
    </source>
</evidence>
<feature type="region of interest" description="Disordered" evidence="9">
    <location>
        <begin position="574"/>
        <end position="642"/>
    </location>
</feature>
<keyword evidence="6" id="KW-0067">ATP-binding</keyword>
<feature type="signal peptide" evidence="10">
    <location>
        <begin position="1"/>
        <end position="22"/>
    </location>
</feature>
<comment type="similarity">
    <text evidence="2">Belongs to the heat shock protein 70 family.</text>
</comment>
<dbReference type="Gene3D" id="3.90.640.10">
    <property type="entry name" value="Actin, Chain A, domain 4"/>
    <property type="match status" value="1"/>
</dbReference>
<dbReference type="Gene3D" id="1.20.1270.10">
    <property type="match status" value="1"/>
</dbReference>
<feature type="compositionally biased region" description="Basic and acidic residues" evidence="9">
    <location>
        <begin position="895"/>
        <end position="906"/>
    </location>
</feature>
<protein>
    <recommendedName>
        <fullName evidence="8">Hypoxia up-regulated protein 1</fullName>
    </recommendedName>
</protein>
<feature type="compositionally biased region" description="Basic and acidic residues" evidence="9">
    <location>
        <begin position="581"/>
        <end position="617"/>
    </location>
</feature>
<dbReference type="Pfam" id="PF00012">
    <property type="entry name" value="HSP70"/>
    <property type="match status" value="1"/>
</dbReference>
<dbReference type="InterPro" id="IPR029047">
    <property type="entry name" value="HSP70_peptide-bd_sf"/>
</dbReference>
<dbReference type="Gene3D" id="2.60.34.10">
    <property type="entry name" value="Substrate Binding Domain Of DNAk, Chain A, domain 1"/>
    <property type="match status" value="1"/>
</dbReference>
<dbReference type="GO" id="GO:0030968">
    <property type="term" value="P:endoplasmic reticulum unfolded protein response"/>
    <property type="evidence" value="ECO:0007669"/>
    <property type="project" value="TreeGrafter"/>
</dbReference>
<dbReference type="AlphaFoldDB" id="A0AAW2HAN6"/>
<keyword evidence="7" id="KW-0143">Chaperone</keyword>
<reference evidence="11" key="1">
    <citation type="journal article" date="2024" name="Gigascience">
        <title>Chromosome-level genome of the poultry shaft louse Menopon gallinae provides insight into the host-switching and adaptive evolution of parasitic lice.</title>
        <authorList>
            <person name="Xu Y."/>
            <person name="Ma L."/>
            <person name="Liu S."/>
            <person name="Liang Y."/>
            <person name="Liu Q."/>
            <person name="He Z."/>
            <person name="Tian L."/>
            <person name="Duan Y."/>
            <person name="Cai W."/>
            <person name="Li H."/>
            <person name="Song F."/>
        </authorList>
    </citation>
    <scope>NUCLEOTIDE SEQUENCE</scope>
    <source>
        <strain evidence="11">Cailab_2023a</strain>
    </source>
</reference>
<evidence type="ECO:0000256" key="10">
    <source>
        <dbReference type="SAM" id="SignalP"/>
    </source>
</evidence>